<organism evidence="2 3">
    <name type="scientific">Sarcoptes scabiei</name>
    <name type="common">Itch mite</name>
    <name type="synonym">Acarus scabiei</name>
    <dbReference type="NCBI Taxonomy" id="52283"/>
    <lineage>
        <taxon>Eukaryota</taxon>
        <taxon>Metazoa</taxon>
        <taxon>Ecdysozoa</taxon>
        <taxon>Arthropoda</taxon>
        <taxon>Chelicerata</taxon>
        <taxon>Arachnida</taxon>
        <taxon>Acari</taxon>
        <taxon>Acariformes</taxon>
        <taxon>Sarcoptiformes</taxon>
        <taxon>Astigmata</taxon>
        <taxon>Psoroptidia</taxon>
        <taxon>Sarcoptoidea</taxon>
        <taxon>Sarcoptidae</taxon>
        <taxon>Sarcoptinae</taxon>
        <taxon>Sarcoptes</taxon>
    </lineage>
</organism>
<dbReference type="InterPro" id="IPR050113">
    <property type="entry name" value="Ub_conjugating_enzyme"/>
</dbReference>
<dbReference type="AlphaFoldDB" id="A0A132AFF9"/>
<dbReference type="Pfam" id="PF00179">
    <property type="entry name" value="UQ_con"/>
    <property type="match status" value="1"/>
</dbReference>
<dbReference type="SUPFAM" id="SSF54495">
    <property type="entry name" value="UBC-like"/>
    <property type="match status" value="1"/>
</dbReference>
<dbReference type="EMBL" id="JXLN01014002">
    <property type="protein sequence ID" value="KPM09728.1"/>
    <property type="molecule type" value="Genomic_DNA"/>
</dbReference>
<dbReference type="PANTHER" id="PTHR24067">
    <property type="entry name" value="UBIQUITIN-CONJUGATING ENZYME E2"/>
    <property type="match status" value="1"/>
</dbReference>
<dbReference type="VEuPathDB" id="VectorBase:SSCA006641"/>
<evidence type="ECO:0000313" key="2">
    <source>
        <dbReference type="EMBL" id="KPM09728.1"/>
    </source>
</evidence>
<name>A0A132AFF9_SARSC</name>
<protein>
    <submittedName>
        <fullName evidence="2">Ubiquitin-conjugating enzyme E2-like protein</fullName>
    </submittedName>
</protein>
<dbReference type="Gene3D" id="3.10.110.10">
    <property type="entry name" value="Ubiquitin Conjugating Enzyme"/>
    <property type="match status" value="1"/>
</dbReference>
<dbReference type="PROSITE" id="PS50127">
    <property type="entry name" value="UBC_2"/>
    <property type="match status" value="1"/>
</dbReference>
<gene>
    <name evidence="2" type="ORF">QR98_0082730</name>
</gene>
<feature type="domain" description="UBC core" evidence="1">
    <location>
        <begin position="4"/>
        <end position="88"/>
    </location>
</feature>
<proteinExistence type="predicted"/>
<dbReference type="SMART" id="SM00212">
    <property type="entry name" value="UBCc"/>
    <property type="match status" value="1"/>
</dbReference>
<comment type="caution">
    <text evidence="2">The sequence shown here is derived from an EMBL/GenBank/DDBJ whole genome shotgun (WGS) entry which is preliminary data.</text>
</comment>
<reference evidence="2 3" key="1">
    <citation type="journal article" date="2015" name="Parasit. Vectors">
        <title>Draft genome of the scabies mite.</title>
        <authorList>
            <person name="Rider S.D.Jr."/>
            <person name="Morgan M.S."/>
            <person name="Arlian L.G."/>
        </authorList>
    </citation>
    <scope>NUCLEOTIDE SEQUENCE [LARGE SCALE GENOMIC DNA]</scope>
    <source>
        <strain evidence="2">Arlian Lab</strain>
    </source>
</reference>
<dbReference type="InterPro" id="IPR016135">
    <property type="entry name" value="UBQ-conjugating_enzyme/RWD"/>
</dbReference>
<dbReference type="OrthoDB" id="9984419at2759"/>
<dbReference type="Proteomes" id="UP000616769">
    <property type="component" value="Unassembled WGS sequence"/>
</dbReference>
<sequence length="88" mass="10319">MSTPTKRRLMRDFRRIQDDPPPGISAAPMENDIMHWNAVIFGPPDTPYEDGTFHLKLTFSEEYPNKPPLVKFVTRMFHPNSMRNLNFI</sequence>
<dbReference type="InterPro" id="IPR000608">
    <property type="entry name" value="UBC"/>
</dbReference>
<evidence type="ECO:0000313" key="3">
    <source>
        <dbReference type="Proteomes" id="UP000616769"/>
    </source>
</evidence>
<evidence type="ECO:0000259" key="1">
    <source>
        <dbReference type="PROSITE" id="PS50127"/>
    </source>
</evidence>
<accession>A0A132AFF9</accession>